<evidence type="ECO:0000313" key="5">
    <source>
        <dbReference type="Proteomes" id="UP000318669"/>
    </source>
</evidence>
<feature type="transmembrane region" description="Helical" evidence="1">
    <location>
        <begin position="29"/>
        <end position="47"/>
    </location>
</feature>
<sequence length="150" mass="16956">MKPLFILLGAFTVSLLVTKLFTKTFDYPLLGRISMAVMLGFTAIGHFAFTKGMTMMLPDFIPSKSEVIYLTGVIEIIAAVGLLIPSFRVWTGWALILFFILLLPGNIKAAIDHIDYQTGSHNGNGLNYLWFRIPLQILFIVWTYFSTIRF</sequence>
<proteinExistence type="predicted"/>
<evidence type="ECO:0000313" key="3">
    <source>
        <dbReference type="EMBL" id="TRX07227.1"/>
    </source>
</evidence>
<evidence type="ECO:0000313" key="2">
    <source>
        <dbReference type="EMBL" id="TRX04385.1"/>
    </source>
</evidence>
<dbReference type="RefSeq" id="WP_143388387.1">
    <property type="nucleotide sequence ID" value="NZ_VJZL01000027.1"/>
</dbReference>
<dbReference type="PANTHER" id="PTHR36974:SF1">
    <property type="entry name" value="DOXX FAMILY MEMBRANE PROTEIN"/>
    <property type="match status" value="1"/>
</dbReference>
<accession>A0A553BG55</accession>
<keyword evidence="1" id="KW-0472">Membrane</keyword>
<dbReference type="Proteomes" id="UP000318669">
    <property type="component" value="Unassembled WGS sequence"/>
</dbReference>
<keyword evidence="1" id="KW-1133">Transmembrane helix</keyword>
<dbReference type="EMBL" id="VJZN01000027">
    <property type="protein sequence ID" value="TRX04385.1"/>
    <property type="molecule type" value="Genomic_DNA"/>
</dbReference>
<keyword evidence="4" id="KW-1185">Reference proteome</keyword>
<evidence type="ECO:0000313" key="4">
    <source>
        <dbReference type="Proteomes" id="UP000318528"/>
    </source>
</evidence>
<gene>
    <name evidence="3" type="ORF">FNW11_13115</name>
    <name evidence="2" type="ORF">FNW12_14035</name>
</gene>
<keyword evidence="1" id="KW-0812">Transmembrane</keyword>
<evidence type="ECO:0000256" key="1">
    <source>
        <dbReference type="SAM" id="Phobius"/>
    </source>
</evidence>
<dbReference type="AlphaFoldDB" id="A0A553BG55"/>
<feature type="transmembrane region" description="Helical" evidence="1">
    <location>
        <begin position="128"/>
        <end position="145"/>
    </location>
</feature>
<reference evidence="4 5" key="1">
    <citation type="submission" date="2019-07" db="EMBL/GenBank/DDBJ databases">
        <title>Novel species of Flavobacterium.</title>
        <authorList>
            <person name="Liu Q."/>
            <person name="Xin Y.-H."/>
        </authorList>
    </citation>
    <scope>NUCLEOTIDE SEQUENCE [LARGE SCALE GENOMIC DNA]</scope>
    <source>
        <strain evidence="2 4">GSP39</strain>
        <strain evidence="3 5">GSR22</strain>
    </source>
</reference>
<evidence type="ECO:0008006" key="6">
    <source>
        <dbReference type="Google" id="ProtNLM"/>
    </source>
</evidence>
<dbReference type="PANTHER" id="PTHR36974">
    <property type="entry name" value="MEMBRANE PROTEIN-RELATED"/>
    <property type="match status" value="1"/>
</dbReference>
<dbReference type="Proteomes" id="UP000318528">
    <property type="component" value="Unassembled WGS sequence"/>
</dbReference>
<feature type="transmembrane region" description="Helical" evidence="1">
    <location>
        <begin position="90"/>
        <end position="107"/>
    </location>
</feature>
<comment type="caution">
    <text evidence="3">The sequence shown here is derived from an EMBL/GenBank/DDBJ whole genome shotgun (WGS) entry which is preliminary data.</text>
</comment>
<feature type="transmembrane region" description="Helical" evidence="1">
    <location>
        <begin position="67"/>
        <end position="84"/>
    </location>
</feature>
<dbReference type="EMBL" id="VJZL01000027">
    <property type="protein sequence ID" value="TRX07227.1"/>
    <property type="molecule type" value="Genomic_DNA"/>
</dbReference>
<dbReference type="OrthoDB" id="673526at2"/>
<name>A0A553BG55_9FLAO</name>
<protein>
    <recommendedName>
        <fullName evidence="6">DoxX family membrane protein</fullName>
    </recommendedName>
</protein>
<organism evidence="3 5">
    <name type="scientific">Flavobacterium gawalongense</name>
    <dbReference type="NCBI Taxonomy" id="2594432"/>
    <lineage>
        <taxon>Bacteria</taxon>
        <taxon>Pseudomonadati</taxon>
        <taxon>Bacteroidota</taxon>
        <taxon>Flavobacteriia</taxon>
        <taxon>Flavobacteriales</taxon>
        <taxon>Flavobacteriaceae</taxon>
        <taxon>Flavobacterium</taxon>
    </lineage>
</organism>